<keyword evidence="2" id="KW-1185">Reference proteome</keyword>
<evidence type="ECO:0000313" key="2">
    <source>
        <dbReference type="Proteomes" id="UP000320776"/>
    </source>
</evidence>
<dbReference type="OrthoDB" id="9940652at2"/>
<dbReference type="AlphaFoldDB" id="A0A517DS84"/>
<reference evidence="1 2" key="1">
    <citation type="submission" date="2019-02" db="EMBL/GenBank/DDBJ databases">
        <title>Closed genome of Sporomusa termitida DSM 4440.</title>
        <authorList>
            <person name="Poehlein A."/>
            <person name="Daniel R."/>
        </authorList>
    </citation>
    <scope>NUCLEOTIDE SEQUENCE [LARGE SCALE GENOMIC DNA]</scope>
    <source>
        <strain evidence="1 2">DSM 4440</strain>
    </source>
</reference>
<dbReference type="RefSeq" id="WP_144349807.1">
    <property type="nucleotide sequence ID" value="NZ_CP036259.1"/>
</dbReference>
<protein>
    <submittedName>
        <fullName evidence="1">Uncharacterized protein</fullName>
    </submittedName>
</protein>
<dbReference type="Proteomes" id="UP000320776">
    <property type="component" value="Chromosome"/>
</dbReference>
<dbReference type="KEGG" id="sted:SPTER_15430"/>
<name>A0A517DS84_9FIRM</name>
<dbReference type="EMBL" id="CP036259">
    <property type="protein sequence ID" value="QDR80224.1"/>
    <property type="molecule type" value="Genomic_DNA"/>
</dbReference>
<organism evidence="1 2">
    <name type="scientific">Sporomusa termitida</name>
    <dbReference type="NCBI Taxonomy" id="2377"/>
    <lineage>
        <taxon>Bacteria</taxon>
        <taxon>Bacillati</taxon>
        <taxon>Bacillota</taxon>
        <taxon>Negativicutes</taxon>
        <taxon>Selenomonadales</taxon>
        <taxon>Sporomusaceae</taxon>
        <taxon>Sporomusa</taxon>
    </lineage>
</organism>
<sequence length="82" mass="8627">MKNYPGVMYDSFAGSADISKTYDFTIRSIALINAGSDAVTITVGSITATVSAGQTFNELVIPTKTFSIAATDSFVCYVRADG</sequence>
<proteinExistence type="predicted"/>
<evidence type="ECO:0000313" key="1">
    <source>
        <dbReference type="EMBL" id="QDR80224.1"/>
    </source>
</evidence>
<accession>A0A517DS84</accession>
<gene>
    <name evidence="1" type="ORF">SPTER_15430</name>
</gene>